<dbReference type="Proteomes" id="UP001152797">
    <property type="component" value="Unassembled WGS sequence"/>
</dbReference>
<sequence length="469" mass="50848">MAHPPQPDAPENHMDDFEDEDEASNKPWPPRHALAALWEEDVVIRKTLRDNGKMLTWPKKALTGIATLSALSQNRAAINDALTIWASHETTPKSPPVEWLKDEDPLLHGLMDTMTDHWGGTPPPAQPAIDDEQRAAADDSEPGASDPGECEEDPMAMAMLQASRACLEAQREAVLRRLQAIRDLKNKPKREDRVNVDAMETLPFDMGGGDSYGSMLETSSEVGAPDSPTHGVEALADPNHDGTHAVGVDTVPSPNHGDDDILKKRTLELGETSDGEQPLTNPEDQPALPGQPVSPPSASVPAASAAENVERQVENGDDGVGVVAPLDAMVSHDGDVSFNPDKHQEPLSRIQQFGGVPEADGDLDTTKPKGTTSKKDAKEAPTKTRASKGNAASFARRNPPANERAKAEWEAIRSAYRRELMYLRPQTKHEDGFWKFVKNQNHEVVDGTATDALGDVIMGLTEEYANLAK</sequence>
<accession>A0A9P1DSX3</accession>
<dbReference type="EMBL" id="CAMXCT020006551">
    <property type="protein sequence ID" value="CAL1169164.1"/>
    <property type="molecule type" value="Genomic_DNA"/>
</dbReference>
<comment type="caution">
    <text evidence="2">The sequence shown here is derived from an EMBL/GenBank/DDBJ whole genome shotgun (WGS) entry which is preliminary data.</text>
</comment>
<reference evidence="3" key="2">
    <citation type="submission" date="2024-04" db="EMBL/GenBank/DDBJ databases">
        <authorList>
            <person name="Chen Y."/>
            <person name="Shah S."/>
            <person name="Dougan E. K."/>
            <person name="Thang M."/>
            <person name="Chan C."/>
        </authorList>
    </citation>
    <scope>NUCLEOTIDE SEQUENCE [LARGE SCALE GENOMIC DNA]</scope>
</reference>
<proteinExistence type="predicted"/>
<organism evidence="2">
    <name type="scientific">Cladocopium goreaui</name>
    <dbReference type="NCBI Taxonomy" id="2562237"/>
    <lineage>
        <taxon>Eukaryota</taxon>
        <taxon>Sar</taxon>
        <taxon>Alveolata</taxon>
        <taxon>Dinophyceae</taxon>
        <taxon>Suessiales</taxon>
        <taxon>Symbiodiniaceae</taxon>
        <taxon>Cladocopium</taxon>
    </lineage>
</organism>
<feature type="compositionally biased region" description="Low complexity" evidence="1">
    <location>
        <begin position="296"/>
        <end position="306"/>
    </location>
</feature>
<evidence type="ECO:0000313" key="4">
    <source>
        <dbReference type="Proteomes" id="UP001152797"/>
    </source>
</evidence>
<evidence type="ECO:0000313" key="3">
    <source>
        <dbReference type="EMBL" id="CAL1169164.1"/>
    </source>
</evidence>
<gene>
    <name evidence="2" type="ORF">C1SCF055_LOCUS40597</name>
</gene>
<dbReference type="EMBL" id="CAMXCT010006551">
    <property type="protein sequence ID" value="CAI4015789.1"/>
    <property type="molecule type" value="Genomic_DNA"/>
</dbReference>
<feature type="compositionally biased region" description="Basic and acidic residues" evidence="1">
    <location>
        <begin position="330"/>
        <end position="346"/>
    </location>
</feature>
<dbReference type="OrthoDB" id="441573at2759"/>
<dbReference type="AlphaFoldDB" id="A0A9P1DSX3"/>
<protein>
    <submittedName>
        <fullName evidence="2">Uncharacterized protein</fullName>
    </submittedName>
</protein>
<feature type="compositionally biased region" description="Basic and acidic residues" evidence="1">
    <location>
        <begin position="373"/>
        <end position="382"/>
    </location>
</feature>
<feature type="region of interest" description="Disordered" evidence="1">
    <location>
        <begin position="201"/>
        <end position="406"/>
    </location>
</feature>
<feature type="region of interest" description="Disordered" evidence="1">
    <location>
        <begin position="1"/>
        <end position="29"/>
    </location>
</feature>
<feature type="region of interest" description="Disordered" evidence="1">
    <location>
        <begin position="117"/>
        <end position="151"/>
    </location>
</feature>
<evidence type="ECO:0000256" key="1">
    <source>
        <dbReference type="SAM" id="MobiDB-lite"/>
    </source>
</evidence>
<dbReference type="EMBL" id="CAMXCT030006551">
    <property type="protein sequence ID" value="CAL4803101.1"/>
    <property type="molecule type" value="Genomic_DNA"/>
</dbReference>
<reference evidence="2" key="1">
    <citation type="submission" date="2022-10" db="EMBL/GenBank/DDBJ databases">
        <authorList>
            <person name="Chen Y."/>
            <person name="Dougan E. K."/>
            <person name="Chan C."/>
            <person name="Rhodes N."/>
            <person name="Thang M."/>
        </authorList>
    </citation>
    <scope>NUCLEOTIDE SEQUENCE</scope>
</reference>
<name>A0A9P1DSX3_9DINO</name>
<evidence type="ECO:0000313" key="2">
    <source>
        <dbReference type="EMBL" id="CAI4015789.1"/>
    </source>
</evidence>
<feature type="compositionally biased region" description="Basic and acidic residues" evidence="1">
    <location>
        <begin position="256"/>
        <end position="268"/>
    </location>
</feature>
<keyword evidence="4" id="KW-1185">Reference proteome</keyword>